<evidence type="ECO:0000313" key="3">
    <source>
        <dbReference type="Proteomes" id="UP000560658"/>
    </source>
</evidence>
<dbReference type="PANTHER" id="PTHR12526:SF630">
    <property type="entry name" value="GLYCOSYLTRANSFERASE"/>
    <property type="match status" value="1"/>
</dbReference>
<comment type="caution">
    <text evidence="2">The sequence shown here is derived from an EMBL/GenBank/DDBJ whole genome shotgun (WGS) entry which is preliminary data.</text>
</comment>
<feature type="domain" description="Glycosyl transferase family 1" evidence="1">
    <location>
        <begin position="205"/>
        <end position="360"/>
    </location>
</feature>
<organism evidence="2 3">
    <name type="scientific">Bacteroides reticulotermitis</name>
    <dbReference type="NCBI Taxonomy" id="1133319"/>
    <lineage>
        <taxon>Bacteria</taxon>
        <taxon>Pseudomonadati</taxon>
        <taxon>Bacteroidota</taxon>
        <taxon>Bacteroidia</taxon>
        <taxon>Bacteroidales</taxon>
        <taxon>Bacteroidaceae</taxon>
        <taxon>Bacteroides</taxon>
    </lineage>
</organism>
<protein>
    <submittedName>
        <fullName evidence="2">Glycosyltransferase involved in cell wall biosynthesis</fullName>
    </submittedName>
</protein>
<evidence type="ECO:0000259" key="1">
    <source>
        <dbReference type="Pfam" id="PF00534"/>
    </source>
</evidence>
<keyword evidence="3" id="KW-1185">Reference proteome</keyword>
<dbReference type="CDD" id="cd03820">
    <property type="entry name" value="GT4_AmsD-like"/>
    <property type="match status" value="1"/>
</dbReference>
<dbReference type="AlphaFoldDB" id="A0A840CXI1"/>
<sequence>MTIIYLYRSLAVYGGIERIFIDKINYLAENLGYKIYIVTWEQGTHPIIHPLSPKATHIDLGILFYKEYTYTFIKRMWAHRQMEKLFFKKIQDLVSDTQADIVIGASCEFPTMVGMNLLGNSVRTILESHSMRKSIEKDIEGVKNPFTRLAFRWKNKQLHRLVQQMSAFVTLTRNDARDWSEITDAIVIPNLLHYYPPELTINTSTHKRVISAGRLTEQKGYDLLLATWSIVHQQHPDWTLEIYGDGEDREMLSKQIEEKSLQTAVYLYHATPDIYDKYKQSDFYVMSSRWEGFGLVLAEAMSCGIPCVSFDCPHGPSDIIKNGEDGLLVENGNVEQLAKNIGYLIEHEDIRMEMGRKARENVKRYLPENVMPQWQKLFESLILKN</sequence>
<dbReference type="SUPFAM" id="SSF53756">
    <property type="entry name" value="UDP-Glycosyltransferase/glycogen phosphorylase"/>
    <property type="match status" value="1"/>
</dbReference>
<dbReference type="PANTHER" id="PTHR12526">
    <property type="entry name" value="GLYCOSYLTRANSFERASE"/>
    <property type="match status" value="1"/>
</dbReference>
<dbReference type="RefSeq" id="WP_044164696.1">
    <property type="nucleotide sequence ID" value="NZ_JACIER010000010.1"/>
</dbReference>
<dbReference type="InterPro" id="IPR001296">
    <property type="entry name" value="Glyco_trans_1"/>
</dbReference>
<dbReference type="Proteomes" id="UP000560658">
    <property type="component" value="Unassembled WGS sequence"/>
</dbReference>
<dbReference type="GO" id="GO:0016757">
    <property type="term" value="F:glycosyltransferase activity"/>
    <property type="evidence" value="ECO:0007669"/>
    <property type="project" value="InterPro"/>
</dbReference>
<evidence type="ECO:0000313" key="2">
    <source>
        <dbReference type="EMBL" id="MBB4044807.1"/>
    </source>
</evidence>
<dbReference type="Gene3D" id="3.40.50.2000">
    <property type="entry name" value="Glycogen Phosphorylase B"/>
    <property type="match status" value="2"/>
</dbReference>
<dbReference type="Pfam" id="PF00534">
    <property type="entry name" value="Glycos_transf_1"/>
    <property type="match status" value="1"/>
</dbReference>
<dbReference type="EMBL" id="JACIER010000010">
    <property type="protein sequence ID" value="MBB4044807.1"/>
    <property type="molecule type" value="Genomic_DNA"/>
</dbReference>
<accession>A0A840CXI1</accession>
<reference evidence="2" key="1">
    <citation type="submission" date="2020-08" db="EMBL/GenBank/DDBJ databases">
        <title>Genomic Encyclopedia of Type Strains, Phase IV (KMG-IV): sequencing the most valuable type-strain genomes for metagenomic binning, comparative biology and taxonomic classification.</title>
        <authorList>
            <person name="Goeker M."/>
        </authorList>
    </citation>
    <scope>NUCLEOTIDE SEQUENCE [LARGE SCALE GENOMIC DNA]</scope>
    <source>
        <strain evidence="2">DSM 105720</strain>
    </source>
</reference>
<proteinExistence type="predicted"/>
<name>A0A840CXI1_9BACE</name>
<gene>
    <name evidence="2" type="ORF">GGR06_002605</name>
</gene>